<accession>A0ABS5G1L9</accession>
<keyword evidence="2" id="KW-0413">Isomerase</keyword>
<organism evidence="3 4">
    <name type="scientific">Bradyrhizobium denitrificans</name>
    <dbReference type="NCBI Taxonomy" id="2734912"/>
    <lineage>
        <taxon>Bacteria</taxon>
        <taxon>Pseudomonadati</taxon>
        <taxon>Pseudomonadota</taxon>
        <taxon>Alphaproteobacteria</taxon>
        <taxon>Hyphomicrobiales</taxon>
        <taxon>Nitrobacteraceae</taxon>
        <taxon>Bradyrhizobium</taxon>
    </lineage>
</organism>
<evidence type="ECO:0000256" key="2">
    <source>
        <dbReference type="ARBA" id="ARBA00023235"/>
    </source>
</evidence>
<comment type="similarity">
    <text evidence="1">Belongs to the PhzF family.</text>
</comment>
<reference evidence="4" key="1">
    <citation type="journal article" date="2021" name="ISME J.">
        <title>Evolutionary origin and ecological implication of a unique nif island in free-living Bradyrhizobium lineages.</title>
        <authorList>
            <person name="Tao J."/>
        </authorList>
    </citation>
    <scope>NUCLEOTIDE SEQUENCE [LARGE SCALE GENOMIC DNA]</scope>
    <source>
        <strain evidence="4">SZCCT0094</strain>
    </source>
</reference>
<dbReference type="PANTHER" id="PTHR13774">
    <property type="entry name" value="PHENAZINE BIOSYNTHESIS PROTEIN"/>
    <property type="match status" value="1"/>
</dbReference>
<dbReference type="SUPFAM" id="SSF54506">
    <property type="entry name" value="Diaminopimelate epimerase-like"/>
    <property type="match status" value="1"/>
</dbReference>
<dbReference type="InterPro" id="IPR003719">
    <property type="entry name" value="Phenazine_PhzF-like"/>
</dbReference>
<dbReference type="NCBIfam" id="TIGR00654">
    <property type="entry name" value="PhzF_family"/>
    <property type="match status" value="1"/>
</dbReference>
<name>A0ABS5G1L9_9BRAD</name>
<dbReference type="PIRSF" id="PIRSF016184">
    <property type="entry name" value="PhzC_PhzF"/>
    <property type="match status" value="1"/>
</dbReference>
<gene>
    <name evidence="3" type="ORF">JQ619_05365</name>
</gene>
<dbReference type="Pfam" id="PF02567">
    <property type="entry name" value="PhzC-PhzF"/>
    <property type="match status" value="1"/>
</dbReference>
<dbReference type="PANTHER" id="PTHR13774:SF39">
    <property type="entry name" value="BIOSYNTHESIS PROTEIN, PUTATIVE-RELATED"/>
    <property type="match status" value="1"/>
</dbReference>
<keyword evidence="4" id="KW-1185">Reference proteome</keyword>
<sequence length="293" mass="31744">MKCDVTVVAAFLKDGLGGNPAAVVAQSAPLSDRQMQSIATTMNLSETAFISEVAPSRYRCWFYTPVRQIAYCGHATIAAFWHLWNTAQIQASEVVLETPGTPLRISWQDNAVYMQQQAPVFEDRLDAAYGVSLNEVQEALRIASVRPSGEVTPVIASTGLRFLLVPCVDETALSECWPNVEAMTELSERLDIVGFYPFALSSRDDTNVVSRMFAPAYGIPEEAATGMAAGSLACYLHAKRIHSYPSIRIEQGRHMEPSTPSEIVAVLDVSDGAISGIRVGGKGKQIGTRTVSV</sequence>
<protein>
    <submittedName>
        <fullName evidence="3">PhzF family phenazine biosynthesis protein</fullName>
    </submittedName>
</protein>
<evidence type="ECO:0000313" key="4">
    <source>
        <dbReference type="Proteomes" id="UP001314635"/>
    </source>
</evidence>
<dbReference type="EMBL" id="JAFCLK010000004">
    <property type="protein sequence ID" value="MBR1135184.1"/>
    <property type="molecule type" value="Genomic_DNA"/>
</dbReference>
<comment type="caution">
    <text evidence="3">The sequence shown here is derived from an EMBL/GenBank/DDBJ whole genome shotgun (WGS) entry which is preliminary data.</text>
</comment>
<dbReference type="Proteomes" id="UP001314635">
    <property type="component" value="Unassembled WGS sequence"/>
</dbReference>
<proteinExistence type="inferred from homology"/>
<dbReference type="Gene3D" id="3.10.310.10">
    <property type="entry name" value="Diaminopimelate Epimerase, Chain A, domain 1"/>
    <property type="match status" value="2"/>
</dbReference>
<evidence type="ECO:0000256" key="1">
    <source>
        <dbReference type="ARBA" id="ARBA00008270"/>
    </source>
</evidence>
<evidence type="ECO:0000313" key="3">
    <source>
        <dbReference type="EMBL" id="MBR1135184.1"/>
    </source>
</evidence>
<dbReference type="RefSeq" id="WP_172238593.1">
    <property type="nucleotide sequence ID" value="NZ_JABFDP010000020.1"/>
</dbReference>